<dbReference type="InterPro" id="IPR017853">
    <property type="entry name" value="GH"/>
</dbReference>
<evidence type="ECO:0000259" key="5">
    <source>
        <dbReference type="Pfam" id="PF00150"/>
    </source>
</evidence>
<keyword evidence="2 3" id="KW-0326">Glycosidase</keyword>
<gene>
    <name evidence="6" type="ORF">J2X21_002932</name>
</gene>
<evidence type="ECO:0000256" key="3">
    <source>
        <dbReference type="RuleBase" id="RU361153"/>
    </source>
</evidence>
<comment type="similarity">
    <text evidence="3">Belongs to the glycosyl hydrolase 5 (cellulase A) family.</text>
</comment>
<evidence type="ECO:0000313" key="7">
    <source>
        <dbReference type="Proteomes" id="UP001180825"/>
    </source>
</evidence>
<evidence type="ECO:0000256" key="2">
    <source>
        <dbReference type="ARBA" id="ARBA00023295"/>
    </source>
</evidence>
<comment type="caution">
    <text evidence="6">The sequence shown here is derived from an EMBL/GenBank/DDBJ whole genome shotgun (WGS) entry which is preliminary data.</text>
</comment>
<reference evidence="6 7" key="1">
    <citation type="submission" date="2023-07" db="EMBL/GenBank/DDBJ databases">
        <title>Sorghum-associated microbial communities from plants grown in Nebraska, USA.</title>
        <authorList>
            <person name="Schachtman D."/>
        </authorList>
    </citation>
    <scope>NUCLEOTIDE SEQUENCE [LARGE SCALE GENOMIC DNA]</scope>
    <source>
        <strain evidence="6 7">BE316</strain>
    </source>
</reference>
<dbReference type="Gene3D" id="3.20.20.80">
    <property type="entry name" value="Glycosidases"/>
    <property type="match status" value="1"/>
</dbReference>
<keyword evidence="1 3" id="KW-0378">Hydrolase</keyword>
<dbReference type="Pfam" id="PF00150">
    <property type="entry name" value="Cellulase"/>
    <property type="match status" value="1"/>
</dbReference>
<feature type="compositionally biased region" description="Low complexity" evidence="4">
    <location>
        <begin position="32"/>
        <end position="47"/>
    </location>
</feature>
<protein>
    <recommendedName>
        <fullName evidence="5">Glycoside hydrolase family 5 domain-containing protein</fullName>
    </recommendedName>
</protein>
<dbReference type="Proteomes" id="UP001180825">
    <property type="component" value="Unassembled WGS sequence"/>
</dbReference>
<proteinExistence type="inferred from homology"/>
<dbReference type="SUPFAM" id="SSF51445">
    <property type="entry name" value="(Trans)glycosidases"/>
    <property type="match status" value="1"/>
</dbReference>
<sequence length="155" mass="15796">MKRREILAALVPLSACGGGGGSSPAAPPPPVAATSAPAPAPTPGRAGTMHDITSLQLSKQMGAVKAAGFKTARIPCAWKQYADAGDNISAAWPTRVAEVVGFAQKAGLVVMLNIHWDGGWDAGAPTENHSSGLFNRATGAQVYPDIIKALVEAAQ</sequence>
<dbReference type="InterPro" id="IPR001547">
    <property type="entry name" value="Glyco_hydro_5"/>
</dbReference>
<dbReference type="EMBL" id="JAVDXV010000005">
    <property type="protein sequence ID" value="MDR7333790.1"/>
    <property type="molecule type" value="Genomic_DNA"/>
</dbReference>
<name>A0ABU2A9I8_9BURK</name>
<dbReference type="RefSeq" id="WP_310329839.1">
    <property type="nucleotide sequence ID" value="NZ_JAVDXV010000005.1"/>
</dbReference>
<keyword evidence="7" id="KW-1185">Reference proteome</keyword>
<evidence type="ECO:0000256" key="1">
    <source>
        <dbReference type="ARBA" id="ARBA00022801"/>
    </source>
</evidence>
<accession>A0ABU2A9I8</accession>
<organism evidence="6 7">
    <name type="scientific">Roseateles asaccharophilus</name>
    <dbReference type="NCBI Taxonomy" id="582607"/>
    <lineage>
        <taxon>Bacteria</taxon>
        <taxon>Pseudomonadati</taxon>
        <taxon>Pseudomonadota</taxon>
        <taxon>Betaproteobacteria</taxon>
        <taxon>Burkholderiales</taxon>
        <taxon>Sphaerotilaceae</taxon>
        <taxon>Roseateles</taxon>
    </lineage>
</organism>
<evidence type="ECO:0000313" key="6">
    <source>
        <dbReference type="EMBL" id="MDR7333790.1"/>
    </source>
</evidence>
<feature type="region of interest" description="Disordered" evidence="4">
    <location>
        <begin position="18"/>
        <end position="49"/>
    </location>
</feature>
<evidence type="ECO:0000256" key="4">
    <source>
        <dbReference type="SAM" id="MobiDB-lite"/>
    </source>
</evidence>
<feature type="domain" description="Glycoside hydrolase family 5" evidence="5">
    <location>
        <begin position="61"/>
        <end position="128"/>
    </location>
</feature>